<evidence type="ECO:0000256" key="8">
    <source>
        <dbReference type="RuleBase" id="RU367056"/>
    </source>
</evidence>
<dbReference type="PANTHER" id="PTHR15642">
    <property type="entry name" value="CYTOCHROME C OXIDASE ASSEMBLY FACTOR 3, MITOCHONDRIAL"/>
    <property type="match status" value="1"/>
</dbReference>
<comment type="function">
    <text evidence="8">Required for assembly of cytochrome c oxidase (complex IV).</text>
</comment>
<evidence type="ECO:0000256" key="5">
    <source>
        <dbReference type="ARBA" id="ARBA00022989"/>
    </source>
</evidence>
<dbReference type="GO" id="GO:0033617">
    <property type="term" value="P:mitochondrial respiratory chain complex IV assembly"/>
    <property type="evidence" value="ECO:0007669"/>
    <property type="project" value="UniProtKB-UniRule"/>
</dbReference>
<dbReference type="GO" id="GO:0005743">
    <property type="term" value="C:mitochondrial inner membrane"/>
    <property type="evidence" value="ECO:0007669"/>
    <property type="project" value="UniProtKB-UniRule"/>
</dbReference>
<dbReference type="PANTHER" id="PTHR15642:SF3">
    <property type="entry name" value="CYTOCHROME C OXIDASE ASSEMBLY FACTOR 3 HOMOLOG, MITOCHONDRIAL"/>
    <property type="match status" value="1"/>
</dbReference>
<evidence type="ECO:0000256" key="7">
    <source>
        <dbReference type="ARBA" id="ARBA00023136"/>
    </source>
</evidence>
<evidence type="ECO:0000256" key="9">
    <source>
        <dbReference type="SAM" id="MobiDB-lite"/>
    </source>
</evidence>
<keyword evidence="6 8" id="KW-0496">Mitochondrion</keyword>
<comment type="subunit">
    <text evidence="8">Component of 250-400 kDa complexes called cytochrome oxidase assembly intermediates or COA complexes.</text>
</comment>
<evidence type="ECO:0000256" key="6">
    <source>
        <dbReference type="ARBA" id="ARBA00023128"/>
    </source>
</evidence>
<name>A0AAQ4Q4H4_GASAC</name>
<dbReference type="Proteomes" id="UP000007635">
    <property type="component" value="Chromosome V"/>
</dbReference>
<reference evidence="11" key="3">
    <citation type="submission" date="2025-09" db="UniProtKB">
        <authorList>
            <consortium name="Ensembl"/>
        </authorList>
    </citation>
    <scope>IDENTIFICATION</scope>
</reference>
<evidence type="ECO:0000313" key="11">
    <source>
        <dbReference type="Ensembl" id="ENSGACP00000045203.1"/>
    </source>
</evidence>
<keyword evidence="5 8" id="KW-1133">Transmembrane helix</keyword>
<keyword evidence="7 8" id="KW-0472">Membrane</keyword>
<keyword evidence="4 8" id="KW-0812">Transmembrane</keyword>
<comment type="function">
    <text evidence="1">Core component of the MITRAC (mitochondrial translation regulation assembly intermediate of cytochrome c oxidase complex) complex, that regulates cytochrome c oxidase assembly. MITRAC complexes regulate both translation of mitochondrial encoded components and assembly of nuclear-encoded components imported in mitochondrion. Required for efficient translation of MT-CO1 and mitochondrial respiratory chain complex IV assembly.</text>
</comment>
<evidence type="ECO:0000256" key="4">
    <source>
        <dbReference type="ARBA" id="ARBA00022692"/>
    </source>
</evidence>
<dbReference type="GeneTree" id="ENSGT00390000016262"/>
<proteinExistence type="inferred from homology"/>
<evidence type="ECO:0000256" key="2">
    <source>
        <dbReference type="ARBA" id="ARBA00004304"/>
    </source>
</evidence>
<sequence>TVEVVFVFVVEVNEKSGDGVNPPRFDLVNNPTSAGRNLQAASGARFRRCTKCSVSQISQLADGTSPASKPTSPRRSVSFEIQRPAATSGEATSRQILDPTAPIMADKTPKEPGARVATRIDPTKEPLSPEQMHFIRQIELDQWKKRTQKLGTRNVVTGLAIGALVLGIYGYTFYSVSQERIMDEMDAEAKRARGQGPKTGAN</sequence>
<comment type="subcellular location">
    <subcellularLocation>
        <location evidence="2">Mitochondrion membrane</location>
        <topology evidence="2">Single-pass membrane protein</topology>
    </subcellularLocation>
</comment>
<dbReference type="Ensembl" id="ENSGACT00000044692.1">
    <property type="protein sequence ID" value="ENSGACP00000045203.1"/>
    <property type="gene ID" value="ENSGACG00000023233.1"/>
</dbReference>
<protein>
    <recommendedName>
        <fullName evidence="8">Cytochrome c oxidase assembly factor 3</fullName>
    </recommendedName>
</protein>
<dbReference type="AlphaFoldDB" id="A0AAQ4Q4H4"/>
<feature type="region of interest" description="Disordered" evidence="9">
    <location>
        <begin position="58"/>
        <end position="93"/>
    </location>
</feature>
<evidence type="ECO:0000256" key="3">
    <source>
        <dbReference type="ARBA" id="ARBA00007035"/>
    </source>
</evidence>
<feature type="transmembrane region" description="Helical" evidence="8">
    <location>
        <begin position="154"/>
        <end position="174"/>
    </location>
</feature>
<accession>A0AAQ4Q4H4</accession>
<reference evidence="11" key="2">
    <citation type="submission" date="2025-08" db="UniProtKB">
        <authorList>
            <consortium name="Ensembl"/>
        </authorList>
    </citation>
    <scope>IDENTIFICATION</scope>
</reference>
<dbReference type="InterPro" id="IPR018628">
    <property type="entry name" value="Coa3_CC"/>
</dbReference>
<reference evidence="11 12" key="1">
    <citation type="journal article" date="2021" name="G3 (Bethesda)">
        <title>Improved contiguity of the threespine stickleback genome using long-read sequencing.</title>
        <authorList>
            <person name="Nath S."/>
            <person name="Shaw D.E."/>
            <person name="White M.A."/>
        </authorList>
    </citation>
    <scope>NUCLEOTIDE SEQUENCE [LARGE SCALE GENOMIC DNA]</scope>
    <source>
        <strain evidence="11 12">Lake Benthic</strain>
    </source>
</reference>
<evidence type="ECO:0000259" key="10">
    <source>
        <dbReference type="Pfam" id="PF09813"/>
    </source>
</evidence>
<keyword evidence="8" id="KW-0999">Mitochondrion inner membrane</keyword>
<comment type="similarity">
    <text evidence="3 8">Belongs to the COA3 family.</text>
</comment>
<feature type="compositionally biased region" description="Polar residues" evidence="9">
    <location>
        <begin position="58"/>
        <end position="75"/>
    </location>
</feature>
<organism evidence="11 12">
    <name type="scientific">Gasterosteus aculeatus aculeatus</name>
    <name type="common">three-spined stickleback</name>
    <dbReference type="NCBI Taxonomy" id="481459"/>
    <lineage>
        <taxon>Eukaryota</taxon>
        <taxon>Metazoa</taxon>
        <taxon>Chordata</taxon>
        <taxon>Craniata</taxon>
        <taxon>Vertebrata</taxon>
        <taxon>Euteleostomi</taxon>
        <taxon>Actinopterygii</taxon>
        <taxon>Neopterygii</taxon>
        <taxon>Teleostei</taxon>
        <taxon>Neoteleostei</taxon>
        <taxon>Acanthomorphata</taxon>
        <taxon>Eupercaria</taxon>
        <taxon>Perciformes</taxon>
        <taxon>Cottioidei</taxon>
        <taxon>Gasterosteales</taxon>
        <taxon>Gasterosteidae</taxon>
        <taxon>Gasterosteus</taxon>
    </lineage>
</organism>
<evidence type="ECO:0000313" key="12">
    <source>
        <dbReference type="Proteomes" id="UP000007635"/>
    </source>
</evidence>
<dbReference type="InterPro" id="IPR041752">
    <property type="entry name" value="Coa3"/>
</dbReference>
<feature type="domain" description="Cytochrome c oxidase assembly factor 3 mitochondrial coiled-coil" evidence="10">
    <location>
        <begin position="142"/>
        <end position="188"/>
    </location>
</feature>
<evidence type="ECO:0000256" key="1">
    <source>
        <dbReference type="ARBA" id="ARBA00003429"/>
    </source>
</evidence>
<dbReference type="Pfam" id="PF09813">
    <property type="entry name" value="Coa3_cc"/>
    <property type="match status" value="1"/>
</dbReference>
<keyword evidence="12" id="KW-1185">Reference proteome</keyword>